<dbReference type="Gene3D" id="1.10.8.240">
    <property type="entry name" value="CofD-like domain"/>
    <property type="match status" value="1"/>
</dbReference>
<dbReference type="Pfam" id="PF01933">
    <property type="entry name" value="CofD"/>
    <property type="match status" value="1"/>
</dbReference>
<dbReference type="GO" id="GO:0000287">
    <property type="term" value="F:magnesium ion binding"/>
    <property type="evidence" value="ECO:0007669"/>
    <property type="project" value="InterPro"/>
</dbReference>
<evidence type="ECO:0000256" key="1">
    <source>
        <dbReference type="ARBA" id="ARBA00022679"/>
    </source>
</evidence>
<evidence type="ECO:0000313" key="3">
    <source>
        <dbReference type="EMBL" id="CUV02483.1"/>
    </source>
</evidence>
<organism evidence="3">
    <name type="scientific">hydrothermal vent metagenome</name>
    <dbReference type="NCBI Taxonomy" id="652676"/>
    <lineage>
        <taxon>unclassified sequences</taxon>
        <taxon>metagenomes</taxon>
        <taxon>ecological metagenomes</taxon>
    </lineage>
</organism>
<dbReference type="InterPro" id="IPR038136">
    <property type="entry name" value="CofD-like_dom_sf"/>
</dbReference>
<accession>A0A161JVE6</accession>
<dbReference type="PANTHER" id="PTHR43007:SF1">
    <property type="entry name" value="2-PHOSPHO-L-LACTATE TRANSFERASE"/>
    <property type="match status" value="1"/>
</dbReference>
<sequence>MAIEVLAFAGGVGGAKLALGLARILPPDKLAIVVNTGDDESFYGLHVSPDLDTVMYTLAGLSNTDTGWGLAGDTFQALDMLGRYGIDTWFNLGDRDLATHIHRTELLRQGATLSEVTAELCSRVGIEHRIAPMSDQPVRTFLTTQSGDLAMQDYFVRQRSEPQVTGVKYVGSEAASPSPVLRSAMEQANLLVLCPSNPYLSVGPILAIPGVREGLESFGGFRVAVSPIVGGSALRGPAAKMMGELGDDASCAGVARQYMGITDAFLIDHQDSGLAPEIEGMGIQAVPASIIMETEADKVALAEIIMDMAANKS</sequence>
<protein>
    <submittedName>
        <fullName evidence="3">Lactyl (2) diphospho-(5')guanosine:7,8-didemethyl-8-hydroxy-5-deazariboflavin 2-phospho-L-lactate transferase</fullName>
    </submittedName>
</protein>
<gene>
    <name evidence="3" type="ORF">MGWOODY_Clf308</name>
</gene>
<proteinExistence type="inferred from homology"/>
<dbReference type="NCBIfam" id="TIGR01819">
    <property type="entry name" value="F420_cofD"/>
    <property type="match status" value="1"/>
</dbReference>
<dbReference type="CDD" id="cd07186">
    <property type="entry name" value="CofD_like"/>
    <property type="match status" value="1"/>
</dbReference>
<dbReference type="Gene3D" id="3.40.50.10680">
    <property type="entry name" value="CofD-like domains"/>
    <property type="match status" value="1"/>
</dbReference>
<dbReference type="AlphaFoldDB" id="A0A161JVE6"/>
<keyword evidence="2" id="KW-0460">Magnesium</keyword>
<dbReference type="EMBL" id="FAXA01000266">
    <property type="protein sequence ID" value="CUV02483.1"/>
    <property type="molecule type" value="Genomic_DNA"/>
</dbReference>
<reference evidence="3" key="1">
    <citation type="submission" date="2015-10" db="EMBL/GenBank/DDBJ databases">
        <authorList>
            <person name="Gilbert D.G."/>
        </authorList>
    </citation>
    <scope>NUCLEOTIDE SEQUENCE</scope>
</reference>
<dbReference type="InterPro" id="IPR002882">
    <property type="entry name" value="CofD"/>
</dbReference>
<dbReference type="HAMAP" id="MF_01257">
    <property type="entry name" value="CofD"/>
    <property type="match status" value="1"/>
</dbReference>
<evidence type="ECO:0000256" key="2">
    <source>
        <dbReference type="ARBA" id="ARBA00022842"/>
    </source>
</evidence>
<dbReference type="InterPro" id="IPR010115">
    <property type="entry name" value="FbiA/CofD"/>
</dbReference>
<dbReference type="PANTHER" id="PTHR43007">
    <property type="entry name" value="2-PHOSPHO-L-LACTATE TRANSFERASE"/>
    <property type="match status" value="1"/>
</dbReference>
<dbReference type="GO" id="GO:0043743">
    <property type="term" value="F:LPPG:FO 2-phospho-L-lactate transferase activity"/>
    <property type="evidence" value="ECO:0007669"/>
    <property type="project" value="InterPro"/>
</dbReference>
<name>A0A161JVE6_9ZZZZ</name>
<keyword evidence="1 3" id="KW-0808">Transferase</keyword>
<dbReference type="SUPFAM" id="SSF142338">
    <property type="entry name" value="CofD-like"/>
    <property type="match status" value="1"/>
</dbReference>